<sequence length="256" mass="29246">MKKGVIVASFGTTHEDTRKKTIDVIENDIKNTYKDSIILRAWTSDIIRAKLKKRHNVHINDIKEAMEEALCLGVEDLLIISTHIMDGIENNKVKEVAASYKDKFSRIRMGNALLESDEDFEYLIKELDSLYEKEDGAAYLLMGHGSDHESNKIYELLRNRFAECGRDDIYIACVEGYPYLEDVLPHLSGYKTVHLSPFMIVAGDHAKNDMAGDEDSFKSILEEMDKNVDFELKGLGEYDFVRKLILKHADEANYVS</sequence>
<accession>A0A133ZUW1</accession>
<dbReference type="EMBL" id="LSDA01000037">
    <property type="protein sequence ID" value="KXB59231.1"/>
    <property type="molecule type" value="Genomic_DNA"/>
</dbReference>
<organism evidence="3 4">
    <name type="scientific">Lachnoanaerobaculum saburreum</name>
    <dbReference type="NCBI Taxonomy" id="467210"/>
    <lineage>
        <taxon>Bacteria</taxon>
        <taxon>Bacillati</taxon>
        <taxon>Bacillota</taxon>
        <taxon>Clostridia</taxon>
        <taxon>Lachnospirales</taxon>
        <taxon>Lachnospiraceae</taxon>
        <taxon>Lachnoanaerobaculum</taxon>
    </lineage>
</organism>
<evidence type="ECO:0000256" key="2">
    <source>
        <dbReference type="PIRSR" id="PIRSR033579-3"/>
    </source>
</evidence>
<dbReference type="STRING" id="467210.HMPREF1866_01047"/>
<dbReference type="InterPro" id="IPR010388">
    <property type="entry name" value="Anaerobic_Co-chelatase"/>
</dbReference>
<evidence type="ECO:0000256" key="1">
    <source>
        <dbReference type="PIRSR" id="PIRSR033579-1"/>
    </source>
</evidence>
<dbReference type="SUPFAM" id="SSF53800">
    <property type="entry name" value="Chelatase"/>
    <property type="match status" value="1"/>
</dbReference>
<proteinExistence type="predicted"/>
<dbReference type="AlphaFoldDB" id="A0A133ZUW1"/>
<reference evidence="4" key="1">
    <citation type="submission" date="2016-01" db="EMBL/GenBank/DDBJ databases">
        <authorList>
            <person name="Mitreva M."/>
            <person name="Pepin K.H."/>
            <person name="Mihindukulasuriya K.A."/>
            <person name="Fulton R."/>
            <person name="Fronick C."/>
            <person name="O'Laughlin M."/>
            <person name="Miner T."/>
            <person name="Herter B."/>
            <person name="Rosa B.A."/>
            <person name="Cordes M."/>
            <person name="Tomlinson C."/>
            <person name="Wollam A."/>
            <person name="Palsikar V.B."/>
            <person name="Mardis E.R."/>
            <person name="Wilson R.K."/>
        </authorList>
    </citation>
    <scope>NUCLEOTIDE SEQUENCE [LARGE SCALE GENOMIC DNA]</scope>
    <source>
        <strain evidence="4">DNF00896</strain>
    </source>
</reference>
<evidence type="ECO:0000313" key="4">
    <source>
        <dbReference type="Proteomes" id="UP000070394"/>
    </source>
</evidence>
<gene>
    <name evidence="3" type="ORF">HMPREF1866_01047</name>
</gene>
<feature type="binding site" evidence="2">
    <location>
        <position position="175"/>
    </location>
    <ligand>
        <name>Co(2+)</name>
        <dbReference type="ChEBI" id="CHEBI:48828"/>
    </ligand>
</feature>
<comment type="caution">
    <text evidence="3">The sequence shown here is derived from an EMBL/GenBank/DDBJ whole genome shotgun (WGS) entry which is preliminary data.</text>
</comment>
<name>A0A133ZUW1_9FIRM</name>
<dbReference type="OrthoDB" id="9770331at2"/>
<keyword evidence="2" id="KW-0479">Metal-binding</keyword>
<dbReference type="PATRIC" id="fig|467210.3.peg.1036"/>
<dbReference type="GO" id="GO:0019251">
    <property type="term" value="P:anaerobic cobalamin biosynthetic process"/>
    <property type="evidence" value="ECO:0007669"/>
    <property type="project" value="InterPro"/>
</dbReference>
<protein>
    <submittedName>
        <fullName evidence="3">Cobalt chelatase</fullName>
    </submittedName>
</protein>
<evidence type="ECO:0000313" key="3">
    <source>
        <dbReference type="EMBL" id="KXB59231.1"/>
    </source>
</evidence>
<keyword evidence="4" id="KW-1185">Reference proteome</keyword>
<feature type="active site" description="Proton acceptor" evidence="1">
    <location>
        <position position="144"/>
    </location>
</feature>
<feature type="binding site" evidence="2">
    <location>
        <position position="205"/>
    </location>
    <ligand>
        <name>Co(2+)</name>
        <dbReference type="ChEBI" id="CHEBI:48828"/>
    </ligand>
</feature>
<dbReference type="Gene3D" id="3.40.50.1400">
    <property type="match status" value="2"/>
</dbReference>
<dbReference type="RefSeq" id="WP_060930912.1">
    <property type="nucleotide sequence ID" value="NZ_KQ959797.1"/>
</dbReference>
<dbReference type="GO" id="GO:0016852">
    <property type="term" value="F:sirohydrochlorin cobaltochelatase activity"/>
    <property type="evidence" value="ECO:0007669"/>
    <property type="project" value="InterPro"/>
</dbReference>
<keyword evidence="2" id="KW-0170">Cobalt</keyword>
<dbReference type="Pfam" id="PF06180">
    <property type="entry name" value="CbiK"/>
    <property type="match status" value="1"/>
</dbReference>
<dbReference type="GO" id="GO:0046872">
    <property type="term" value="F:metal ion binding"/>
    <property type="evidence" value="ECO:0007669"/>
    <property type="project" value="UniProtKB-KW"/>
</dbReference>
<dbReference type="Proteomes" id="UP000070394">
    <property type="component" value="Unassembled WGS sequence"/>
</dbReference>
<dbReference type="PIRSF" id="PIRSF033579">
    <property type="entry name" value="Anaer_Co_chel"/>
    <property type="match status" value="1"/>
</dbReference>
<feature type="binding site" evidence="2">
    <location>
        <position position="144"/>
    </location>
    <ligand>
        <name>Co(2+)</name>
        <dbReference type="ChEBI" id="CHEBI:48828"/>
    </ligand>
</feature>
<dbReference type="CDD" id="cd03413">
    <property type="entry name" value="CbiK_C"/>
    <property type="match status" value="1"/>
</dbReference>